<evidence type="ECO:0000313" key="1">
    <source>
        <dbReference type="EMBL" id="JAH57512.1"/>
    </source>
</evidence>
<name>A0A0E9TVL7_ANGAN</name>
<accession>A0A0E9TVL7</accession>
<sequence>MWLPLNFFLLAFRSSNI</sequence>
<reference evidence="1" key="2">
    <citation type="journal article" date="2015" name="Fish Shellfish Immunol.">
        <title>Early steps in the European eel (Anguilla anguilla)-Vibrio vulnificus interaction in the gills: Role of the RtxA13 toxin.</title>
        <authorList>
            <person name="Callol A."/>
            <person name="Pajuelo D."/>
            <person name="Ebbesson L."/>
            <person name="Teles M."/>
            <person name="MacKenzie S."/>
            <person name="Amaro C."/>
        </authorList>
    </citation>
    <scope>NUCLEOTIDE SEQUENCE</scope>
</reference>
<dbReference type="EMBL" id="GBXM01051065">
    <property type="protein sequence ID" value="JAH57512.1"/>
    <property type="molecule type" value="Transcribed_RNA"/>
</dbReference>
<organism evidence="1">
    <name type="scientific">Anguilla anguilla</name>
    <name type="common">European freshwater eel</name>
    <name type="synonym">Muraena anguilla</name>
    <dbReference type="NCBI Taxonomy" id="7936"/>
    <lineage>
        <taxon>Eukaryota</taxon>
        <taxon>Metazoa</taxon>
        <taxon>Chordata</taxon>
        <taxon>Craniata</taxon>
        <taxon>Vertebrata</taxon>
        <taxon>Euteleostomi</taxon>
        <taxon>Actinopterygii</taxon>
        <taxon>Neopterygii</taxon>
        <taxon>Teleostei</taxon>
        <taxon>Anguilliformes</taxon>
        <taxon>Anguillidae</taxon>
        <taxon>Anguilla</taxon>
    </lineage>
</organism>
<proteinExistence type="predicted"/>
<protein>
    <submittedName>
        <fullName evidence="1">Uncharacterized protein</fullName>
    </submittedName>
</protein>
<dbReference type="AlphaFoldDB" id="A0A0E9TVL7"/>
<reference evidence="1" key="1">
    <citation type="submission" date="2014-11" db="EMBL/GenBank/DDBJ databases">
        <authorList>
            <person name="Amaro Gonzalez C."/>
        </authorList>
    </citation>
    <scope>NUCLEOTIDE SEQUENCE</scope>
</reference>